<dbReference type="PROSITE" id="PS50011">
    <property type="entry name" value="PROTEIN_KINASE_DOM"/>
    <property type="match status" value="1"/>
</dbReference>
<evidence type="ECO:0000313" key="4">
    <source>
        <dbReference type="Proteomes" id="UP000001396"/>
    </source>
</evidence>
<name>D3BVD0_HETP5</name>
<dbReference type="GO" id="GO:0004672">
    <property type="term" value="F:protein kinase activity"/>
    <property type="evidence" value="ECO:0007669"/>
    <property type="project" value="InterPro"/>
</dbReference>
<comment type="similarity">
    <text evidence="1">Belongs to the protein kinase superfamily. STE Ser/Thr protein kinase family.</text>
</comment>
<dbReference type="InParanoid" id="D3BVD0"/>
<dbReference type="InterPro" id="IPR011009">
    <property type="entry name" value="Kinase-like_dom_sf"/>
</dbReference>
<dbReference type="STRING" id="670386.D3BVD0"/>
<dbReference type="GO" id="GO:0005524">
    <property type="term" value="F:ATP binding"/>
    <property type="evidence" value="ECO:0007669"/>
    <property type="project" value="InterPro"/>
</dbReference>
<evidence type="ECO:0000259" key="2">
    <source>
        <dbReference type="PROSITE" id="PS50011"/>
    </source>
</evidence>
<dbReference type="InterPro" id="IPR051251">
    <property type="entry name" value="STK_FNIP-Repeat"/>
</dbReference>
<protein>
    <recommendedName>
        <fullName evidence="2">Protein kinase domain-containing protein</fullName>
    </recommendedName>
</protein>
<dbReference type="SUPFAM" id="SSF56112">
    <property type="entry name" value="Protein kinase-like (PK-like)"/>
    <property type="match status" value="1"/>
</dbReference>
<reference evidence="3 4" key="1">
    <citation type="journal article" date="2011" name="Genome Res.">
        <title>Phylogeny-wide analysis of social amoeba genomes highlights ancient origins for complex intercellular communication.</title>
        <authorList>
            <person name="Heidel A.J."/>
            <person name="Lawal H.M."/>
            <person name="Felder M."/>
            <person name="Schilde C."/>
            <person name="Helps N.R."/>
            <person name="Tunggal B."/>
            <person name="Rivero F."/>
            <person name="John U."/>
            <person name="Schleicher M."/>
            <person name="Eichinger L."/>
            <person name="Platzer M."/>
            <person name="Noegel A.A."/>
            <person name="Schaap P."/>
            <person name="Gloeckner G."/>
        </authorList>
    </citation>
    <scope>NUCLEOTIDE SEQUENCE [LARGE SCALE GENOMIC DNA]</scope>
    <source>
        <strain evidence="4">ATCC 26659 / Pp 5 / PN500</strain>
    </source>
</reference>
<keyword evidence="4" id="KW-1185">Reference proteome</keyword>
<accession>D3BVD0</accession>
<dbReference type="RefSeq" id="XP_020426821.1">
    <property type="nucleotide sequence ID" value="XM_020582405.1"/>
</dbReference>
<dbReference type="InterPro" id="IPR008615">
    <property type="entry name" value="FNIP"/>
</dbReference>
<dbReference type="EMBL" id="ADBJ01000062">
    <property type="protein sequence ID" value="EFA74687.1"/>
    <property type="molecule type" value="Genomic_DNA"/>
</dbReference>
<dbReference type="Proteomes" id="UP000001396">
    <property type="component" value="Unassembled WGS sequence"/>
</dbReference>
<dbReference type="Pfam" id="PF00069">
    <property type="entry name" value="Pkinase"/>
    <property type="match status" value="1"/>
</dbReference>
<organism evidence="3 4">
    <name type="scientific">Heterostelium pallidum (strain ATCC 26659 / Pp 5 / PN500)</name>
    <name type="common">Cellular slime mold</name>
    <name type="synonym">Polysphondylium pallidum</name>
    <dbReference type="NCBI Taxonomy" id="670386"/>
    <lineage>
        <taxon>Eukaryota</taxon>
        <taxon>Amoebozoa</taxon>
        <taxon>Evosea</taxon>
        <taxon>Eumycetozoa</taxon>
        <taxon>Dictyostelia</taxon>
        <taxon>Acytosteliales</taxon>
        <taxon>Acytosteliaceae</taxon>
        <taxon>Heterostelium</taxon>
    </lineage>
</organism>
<proteinExistence type="inferred from homology"/>
<dbReference type="InterPro" id="IPR008271">
    <property type="entry name" value="Ser/Thr_kinase_AS"/>
</dbReference>
<dbReference type="Gene3D" id="1.10.510.10">
    <property type="entry name" value="Transferase(Phosphotransferase) domain 1"/>
    <property type="match status" value="2"/>
</dbReference>
<evidence type="ECO:0000313" key="3">
    <source>
        <dbReference type="EMBL" id="EFA74687.1"/>
    </source>
</evidence>
<sequence>MELFINNPRFVQLYDYQDDKDNQIFHIITKYCVSGDLAQEYKYLIDQNEIFKESEIYKYISQLFNILLDLDKHGIVHCDIKPSNIFIGDGRIDSTLMLGDFGCCKFIDKSTIIEYQDRKEHILDPPVMVSNTSNLKFIENEISEPTVTELSEPSIFDMESNTLIKATRGTIIFHLIILLTLFQLKEAMNRQYAQSCDIFSIGSTLLKLLCCHQDDRNNHQLFQSTGEIKISEFRYSKQLIEFIHRLLDQSPKNRESLNQLLNQYIETITNQHSITFNLNTTFYNTSEFVTEIKFGHDFNQPLESNSLPPNLTSLSFVIKFNQPIPNGVLPKSLKHLSFVWSFNQILEPGTLPSSLLSLKLLGNSFNQILSVGVLPESLELLEFGNRFNQILSVVGVFPESLESLKFGREFNQILSVGVLPEYLESLEVLPRSLEHFYLGSHEHIIDIVLPSSLKRLSLIFDQPPTNTGYGIVLPKPMELLSIDGYHKDSKKLYKLPPNLKMIEIKLGIRQTISAFQLTNSQDSLSFIKEFYPEYYSTHNLFNISDSTTDSQSNQIKGEYIIALLLT</sequence>
<dbReference type="Pfam" id="PF05725">
    <property type="entry name" value="FNIP"/>
    <property type="match status" value="3"/>
</dbReference>
<dbReference type="GeneID" id="31367124"/>
<dbReference type="InterPro" id="IPR000719">
    <property type="entry name" value="Prot_kinase_dom"/>
</dbReference>
<feature type="domain" description="Protein kinase" evidence="2">
    <location>
        <begin position="1"/>
        <end position="265"/>
    </location>
</feature>
<gene>
    <name evidence="3" type="ORF">PPL_11656</name>
</gene>
<comment type="caution">
    <text evidence="3">The sequence shown here is derived from an EMBL/GenBank/DDBJ whole genome shotgun (WGS) entry which is preliminary data.</text>
</comment>
<dbReference type="PANTHER" id="PTHR32134">
    <property type="entry name" value="FNIP REPEAT-CONTAINING PROTEIN"/>
    <property type="match status" value="1"/>
</dbReference>
<evidence type="ECO:0000256" key="1">
    <source>
        <dbReference type="ARBA" id="ARBA00025754"/>
    </source>
</evidence>
<dbReference type="PROSITE" id="PS00108">
    <property type="entry name" value="PROTEIN_KINASE_ST"/>
    <property type="match status" value="1"/>
</dbReference>
<dbReference type="SMART" id="SM00220">
    <property type="entry name" value="S_TKc"/>
    <property type="match status" value="1"/>
</dbReference>
<dbReference type="PANTHER" id="PTHR32134:SF92">
    <property type="entry name" value="FNIP REPEAT-CONTAINING PROTEIN"/>
    <property type="match status" value="1"/>
</dbReference>
<dbReference type="AlphaFoldDB" id="D3BVD0"/>